<evidence type="ECO:0000313" key="3">
    <source>
        <dbReference type="Proteomes" id="UP000092321"/>
    </source>
</evidence>
<dbReference type="InterPro" id="IPR036864">
    <property type="entry name" value="Zn2-C6_fun-type_DNA-bd_sf"/>
</dbReference>
<dbReference type="OrthoDB" id="10261408at2759"/>
<comment type="caution">
    <text evidence="2">The sequence shown here is derived from an EMBL/GenBank/DDBJ whole genome shotgun (WGS) entry which is preliminary data.</text>
</comment>
<keyword evidence="3" id="KW-1185">Reference proteome</keyword>
<dbReference type="PROSITE" id="PS50048">
    <property type="entry name" value="ZN2_CY6_FUNGAL_2"/>
    <property type="match status" value="1"/>
</dbReference>
<sequence>MNKQSETIRNPEFNKINALLIDNLMNPIDNKDQSTSVNNINRNTESPFSKEKKNDIKYHVKKTRNRIILSCFKCRSLRQKCDRMRPSCTRCTQSAYSPCEYMQDFDPSITYKEHLERLGLKDKRIEQDKEKEKISHISNINKTKENYDNGMLSTTNIDANSSADCTTYNSTMENGDNKSFDLDVLDTSINCSDKEQIFKENKDNKSNTFKNKKKHLRFILPTKNADDISNKEIYSNQFKKKLDPDRGRKRFFNKHDNNEVSAQVNRLLVQAAIDLRNSNKNESKSCYISVLDSTSPTTQEKLHNSNHPPSSFFDSLFKIDTTVKNKLFATYKKQGDILQFDVITQNTLSLEQILKRVFPPSMLNLWRVISTEYVLKIDFSKYKRLELFVNSNTNFLQSWKNNIENVFEQLLKAIPRNFNDFEKIVNTFFTSNLHKSFTFLNEVNIKNKIKEIFKTDFNGNIEAIVLNNYKDQYYLGIIILMYRFVIDPEMYHHLVFDKVTKIVSEFYTEKYHEPFLKLQYLLLLFFKCELQYRETCTINSNIVTHLLEWAYTIDLPKLVSDASISDENKSIAENIWYWILYIEILAFLELGLSLKFKHITFDEKTLLTNERGRISLLKNYIFLMRKILTALENPFHDPDIDCIFGKIDEFCHNHLAPLNYYMKTECSKDIDPFDYYVLLPFMNIKVSLLSYKFMLSEPSEVKESNKDKLLGSCIASRMMVYAYQHCLLKRAEKIKMKNNNKFNFDDCLKILKTGNKLAENDLRPKWTPDYICPTFAFLPADNLYDKSVSIIKTVAVDELKIHLIENNQLKENSLCKDSEDLESLDYLTKQLVDYSIYNTERPVFKYSPYDIILLEEIWAIKWGNEYILQPMRVSFPTSFSVNFATKLKAAVGLLFNKDYSIKNYDELIFLLENIKINKDQSVTIQDRNQGNKDITFCLNKKSSENNTPSLMHVNNQTPVILTPGNYININENGLDFKDLMTDIDTLEFSEFMKLLN</sequence>
<dbReference type="CDD" id="cd00067">
    <property type="entry name" value="GAL4"/>
    <property type="match status" value="1"/>
</dbReference>
<dbReference type="InterPro" id="IPR001138">
    <property type="entry name" value="Zn2Cys6_DnaBD"/>
</dbReference>
<dbReference type="GO" id="GO:0000981">
    <property type="term" value="F:DNA-binding transcription factor activity, RNA polymerase II-specific"/>
    <property type="evidence" value="ECO:0007669"/>
    <property type="project" value="InterPro"/>
</dbReference>
<organism evidence="2 3">
    <name type="scientific">Hanseniaspora valbyensis NRRL Y-1626</name>
    <dbReference type="NCBI Taxonomy" id="766949"/>
    <lineage>
        <taxon>Eukaryota</taxon>
        <taxon>Fungi</taxon>
        <taxon>Dikarya</taxon>
        <taxon>Ascomycota</taxon>
        <taxon>Saccharomycotina</taxon>
        <taxon>Saccharomycetes</taxon>
        <taxon>Saccharomycodales</taxon>
        <taxon>Saccharomycodaceae</taxon>
        <taxon>Hanseniaspora</taxon>
    </lineage>
</organism>
<dbReference type="EMBL" id="LXPE01000006">
    <property type="protein sequence ID" value="OBA27835.1"/>
    <property type="molecule type" value="Genomic_DNA"/>
</dbReference>
<dbReference type="SMART" id="SM00066">
    <property type="entry name" value="GAL4"/>
    <property type="match status" value="1"/>
</dbReference>
<dbReference type="PANTHER" id="PTHR31405">
    <property type="entry name" value="TRANSCRIPTION FACTOR PDR8-RELATED"/>
    <property type="match status" value="1"/>
</dbReference>
<accession>A0A1B7TGP7</accession>
<feature type="domain" description="Zn(2)-C6 fungal-type" evidence="1">
    <location>
        <begin position="70"/>
        <end position="101"/>
    </location>
</feature>
<dbReference type="GO" id="GO:0008270">
    <property type="term" value="F:zinc ion binding"/>
    <property type="evidence" value="ECO:0007669"/>
    <property type="project" value="InterPro"/>
</dbReference>
<reference evidence="3" key="1">
    <citation type="journal article" date="2016" name="Proc. Natl. Acad. Sci. U.S.A.">
        <title>Comparative genomics of biotechnologically important yeasts.</title>
        <authorList>
            <person name="Riley R."/>
            <person name="Haridas S."/>
            <person name="Wolfe K.H."/>
            <person name="Lopes M.R."/>
            <person name="Hittinger C.T."/>
            <person name="Goeker M."/>
            <person name="Salamov A.A."/>
            <person name="Wisecaver J.H."/>
            <person name="Long T.M."/>
            <person name="Calvey C.H."/>
            <person name="Aerts A.L."/>
            <person name="Barry K.W."/>
            <person name="Choi C."/>
            <person name="Clum A."/>
            <person name="Coughlan A.Y."/>
            <person name="Deshpande S."/>
            <person name="Douglass A.P."/>
            <person name="Hanson S.J."/>
            <person name="Klenk H.-P."/>
            <person name="LaButti K.M."/>
            <person name="Lapidus A."/>
            <person name="Lindquist E.A."/>
            <person name="Lipzen A.M."/>
            <person name="Meier-Kolthoff J.P."/>
            <person name="Ohm R.A."/>
            <person name="Otillar R.P."/>
            <person name="Pangilinan J.L."/>
            <person name="Peng Y."/>
            <person name="Rokas A."/>
            <person name="Rosa C.A."/>
            <person name="Scheuner C."/>
            <person name="Sibirny A.A."/>
            <person name="Slot J.C."/>
            <person name="Stielow J.B."/>
            <person name="Sun H."/>
            <person name="Kurtzman C.P."/>
            <person name="Blackwell M."/>
            <person name="Grigoriev I.V."/>
            <person name="Jeffries T.W."/>
        </authorList>
    </citation>
    <scope>NUCLEOTIDE SEQUENCE [LARGE SCALE GENOMIC DNA]</scope>
    <source>
        <strain evidence="3">NRRL Y-1626</strain>
    </source>
</reference>
<dbReference type="SUPFAM" id="SSF57701">
    <property type="entry name" value="Zn2/Cys6 DNA-binding domain"/>
    <property type="match status" value="1"/>
</dbReference>
<dbReference type="Gene3D" id="4.10.240.10">
    <property type="entry name" value="Zn(2)-C6 fungal-type DNA-binding domain"/>
    <property type="match status" value="1"/>
</dbReference>
<dbReference type="Pfam" id="PF00172">
    <property type="entry name" value="Zn_clus"/>
    <property type="match status" value="1"/>
</dbReference>
<evidence type="ECO:0000313" key="2">
    <source>
        <dbReference type="EMBL" id="OBA27835.1"/>
    </source>
</evidence>
<name>A0A1B7TGP7_9ASCO</name>
<protein>
    <recommendedName>
        <fullName evidence="1">Zn(2)-C6 fungal-type domain-containing protein</fullName>
    </recommendedName>
</protein>
<dbReference type="Proteomes" id="UP000092321">
    <property type="component" value="Unassembled WGS sequence"/>
</dbReference>
<gene>
    <name evidence="2" type="ORF">HANVADRAFT_58473</name>
</gene>
<dbReference type="InterPro" id="IPR052693">
    <property type="entry name" value="Yeast_MDR_Regulatory"/>
</dbReference>
<dbReference type="PANTHER" id="PTHR31405:SF8">
    <property type="entry name" value="TRANSCRIPTION FACTOR PDR8-RELATED"/>
    <property type="match status" value="1"/>
</dbReference>
<evidence type="ECO:0000259" key="1">
    <source>
        <dbReference type="PROSITE" id="PS50048"/>
    </source>
</evidence>
<proteinExistence type="predicted"/>
<dbReference type="AlphaFoldDB" id="A0A1B7TGP7"/>
<dbReference type="PROSITE" id="PS00463">
    <property type="entry name" value="ZN2_CY6_FUNGAL_1"/>
    <property type="match status" value="1"/>
</dbReference>